<evidence type="ECO:0000256" key="1">
    <source>
        <dbReference type="ARBA" id="ARBA00023054"/>
    </source>
</evidence>
<proteinExistence type="predicted"/>
<dbReference type="InterPro" id="IPR040265">
    <property type="entry name" value="CHUP1/IPGA1-like"/>
</dbReference>
<sequence>MVDVSSNCMELALKESREAKAAESKKVNAKMLWRAFQFAFRVYTFAGGHDDRADKLTRELAHEIETDPHHR</sequence>
<keyword evidence="3" id="KW-1185">Reference proteome</keyword>
<protein>
    <submittedName>
        <fullName evidence="2">Uncharacterized protein</fullName>
    </submittedName>
</protein>
<accession>B9RZ46</accession>
<gene>
    <name evidence="2" type="ORF">RCOM_0935000</name>
</gene>
<dbReference type="EMBL" id="EQ973834">
    <property type="protein sequence ID" value="EEF43226.1"/>
    <property type="molecule type" value="Genomic_DNA"/>
</dbReference>
<dbReference type="Proteomes" id="UP000008311">
    <property type="component" value="Unassembled WGS sequence"/>
</dbReference>
<name>B9RZ46_RICCO</name>
<evidence type="ECO:0000313" key="3">
    <source>
        <dbReference type="Proteomes" id="UP000008311"/>
    </source>
</evidence>
<dbReference type="PANTHER" id="PTHR31342">
    <property type="entry name" value="PROTEIN CHUP1, CHLOROPLASTIC"/>
    <property type="match status" value="1"/>
</dbReference>
<organism evidence="2 3">
    <name type="scientific">Ricinus communis</name>
    <name type="common">Castor bean</name>
    <dbReference type="NCBI Taxonomy" id="3988"/>
    <lineage>
        <taxon>Eukaryota</taxon>
        <taxon>Viridiplantae</taxon>
        <taxon>Streptophyta</taxon>
        <taxon>Embryophyta</taxon>
        <taxon>Tracheophyta</taxon>
        <taxon>Spermatophyta</taxon>
        <taxon>Magnoliopsida</taxon>
        <taxon>eudicotyledons</taxon>
        <taxon>Gunneridae</taxon>
        <taxon>Pentapetalae</taxon>
        <taxon>rosids</taxon>
        <taxon>fabids</taxon>
        <taxon>Malpighiales</taxon>
        <taxon>Euphorbiaceae</taxon>
        <taxon>Acalyphoideae</taxon>
        <taxon>Acalypheae</taxon>
        <taxon>Ricinus</taxon>
    </lineage>
</organism>
<dbReference type="AlphaFoldDB" id="B9RZ46"/>
<evidence type="ECO:0000313" key="2">
    <source>
        <dbReference type="EMBL" id="EEF43226.1"/>
    </source>
</evidence>
<dbReference type="InParanoid" id="B9RZ46"/>
<dbReference type="PANTHER" id="PTHR31342:SF16">
    <property type="entry name" value="TALIN_MIDDLE DOMAIN-CONTAINING PROTEIN"/>
    <property type="match status" value="1"/>
</dbReference>
<dbReference type="STRING" id="3988.B9RZ46"/>
<keyword evidence="1" id="KW-0175">Coiled coil</keyword>
<reference evidence="3" key="1">
    <citation type="journal article" date="2010" name="Nat. Biotechnol.">
        <title>Draft genome sequence of the oilseed species Ricinus communis.</title>
        <authorList>
            <person name="Chan A.P."/>
            <person name="Crabtree J."/>
            <person name="Zhao Q."/>
            <person name="Lorenzi H."/>
            <person name="Orvis J."/>
            <person name="Puiu D."/>
            <person name="Melake-Berhan A."/>
            <person name="Jones K.M."/>
            <person name="Redman J."/>
            <person name="Chen G."/>
            <person name="Cahoon E.B."/>
            <person name="Gedil M."/>
            <person name="Stanke M."/>
            <person name="Haas B.J."/>
            <person name="Wortman J.R."/>
            <person name="Fraser-Liggett C.M."/>
            <person name="Ravel J."/>
            <person name="Rabinowicz P.D."/>
        </authorList>
    </citation>
    <scope>NUCLEOTIDE SEQUENCE [LARGE SCALE GENOMIC DNA]</scope>
    <source>
        <strain evidence="3">cv. Hale</strain>
    </source>
</reference>